<evidence type="ECO:0000256" key="2">
    <source>
        <dbReference type="ARBA" id="ARBA00022448"/>
    </source>
</evidence>
<keyword evidence="2" id="KW-0813">Transport</keyword>
<sequence>MRCTFRSGLVGSLMGLLVFSLSPAAFAAPPVAAATPSKAQAIVDAATHDAYKKAAFVKTGQRVAEVCASCHGLKGTSTTPDVPNMAAQNVNYVYEQLRKFSTGERSEGSHSKFMRGLTRAMSEDEKAAVADFYAQQSSIASRAPGAAAATGKAIYNTRCLKCHGDDGAGAESLPLIAGQQPGYLSMSLERYRKQTGTRLFAAMTKVMHGMTDQDMVALVDYVSSMH</sequence>
<evidence type="ECO:0000256" key="10">
    <source>
        <dbReference type="SAM" id="SignalP"/>
    </source>
</evidence>
<feature type="binding site" description="axial binding residue" evidence="9">
    <location>
        <position position="163"/>
    </location>
    <ligand>
        <name>heme c</name>
        <dbReference type="ChEBI" id="CHEBI:61717"/>
        <label>2</label>
    </ligand>
    <ligandPart>
        <name>Fe</name>
        <dbReference type="ChEBI" id="CHEBI:18248"/>
    </ligandPart>
</feature>
<evidence type="ECO:0000256" key="7">
    <source>
        <dbReference type="ARBA" id="ARBA00023004"/>
    </source>
</evidence>
<keyword evidence="3 8" id="KW-0349">Heme</keyword>
<dbReference type="Pfam" id="PF00034">
    <property type="entry name" value="Cytochrom_C"/>
    <property type="match status" value="2"/>
</dbReference>
<evidence type="ECO:0000313" key="13">
    <source>
        <dbReference type="Proteomes" id="UP000008332"/>
    </source>
</evidence>
<keyword evidence="6" id="KW-0249">Electron transport</keyword>
<dbReference type="STRING" id="338969.Rfer_2894"/>
<keyword evidence="5" id="KW-0574">Periplasm</keyword>
<dbReference type="RefSeq" id="WP_011465171.1">
    <property type="nucleotide sequence ID" value="NC_007908.1"/>
</dbReference>
<dbReference type="SUPFAM" id="SSF46626">
    <property type="entry name" value="Cytochrome c"/>
    <property type="match status" value="2"/>
</dbReference>
<keyword evidence="4 9" id="KW-0479">Metal-binding</keyword>
<feature type="binding site" description="covalent" evidence="8">
    <location>
        <position position="70"/>
    </location>
    <ligand>
        <name>heme c</name>
        <dbReference type="ChEBI" id="CHEBI:61717"/>
        <label>1</label>
    </ligand>
</feature>
<dbReference type="InterPro" id="IPR009056">
    <property type="entry name" value="Cyt_c-like_dom"/>
</dbReference>
<keyword evidence="10" id="KW-0732">Signal</keyword>
<evidence type="ECO:0000259" key="11">
    <source>
        <dbReference type="PROSITE" id="PS51007"/>
    </source>
</evidence>
<accession>Q21UE8</accession>
<dbReference type="GO" id="GO:0042597">
    <property type="term" value="C:periplasmic space"/>
    <property type="evidence" value="ECO:0007669"/>
    <property type="project" value="UniProtKB-SubCell"/>
</dbReference>
<name>Q21UE8_ALBFT</name>
<evidence type="ECO:0000256" key="8">
    <source>
        <dbReference type="PIRSR" id="PIRSR000005-1"/>
    </source>
</evidence>
<organism evidence="12 13">
    <name type="scientific">Albidiferax ferrireducens (strain ATCC BAA-621 / DSM 15236 / T118)</name>
    <name type="common">Rhodoferax ferrireducens</name>
    <dbReference type="NCBI Taxonomy" id="338969"/>
    <lineage>
        <taxon>Bacteria</taxon>
        <taxon>Pseudomonadati</taxon>
        <taxon>Pseudomonadota</taxon>
        <taxon>Betaproteobacteria</taxon>
        <taxon>Burkholderiales</taxon>
        <taxon>Comamonadaceae</taxon>
        <taxon>Rhodoferax</taxon>
    </lineage>
</organism>
<dbReference type="GO" id="GO:0009055">
    <property type="term" value="F:electron transfer activity"/>
    <property type="evidence" value="ECO:0007669"/>
    <property type="project" value="InterPro"/>
</dbReference>
<reference evidence="13" key="1">
    <citation type="submission" date="2006-02" db="EMBL/GenBank/DDBJ databases">
        <title>Complete sequence of chromosome of Rhodoferax ferrireducens DSM 15236.</title>
        <authorList>
            <person name="Copeland A."/>
            <person name="Lucas S."/>
            <person name="Lapidus A."/>
            <person name="Barry K."/>
            <person name="Detter J.C."/>
            <person name="Glavina del Rio T."/>
            <person name="Hammon N."/>
            <person name="Israni S."/>
            <person name="Pitluck S."/>
            <person name="Brettin T."/>
            <person name="Bruce D."/>
            <person name="Han C."/>
            <person name="Tapia R."/>
            <person name="Gilna P."/>
            <person name="Kiss H."/>
            <person name="Schmutz J."/>
            <person name="Larimer F."/>
            <person name="Land M."/>
            <person name="Kyrpides N."/>
            <person name="Ivanova N."/>
            <person name="Richardson P."/>
        </authorList>
    </citation>
    <scope>NUCLEOTIDE SEQUENCE [LARGE SCALE GENOMIC DNA]</scope>
    <source>
        <strain evidence="13">ATCC BAA-621 / DSM 15236 / T118</strain>
    </source>
</reference>
<feature type="binding site" description="axial binding residue" evidence="9">
    <location>
        <position position="114"/>
    </location>
    <ligand>
        <name>heme c</name>
        <dbReference type="ChEBI" id="CHEBI:61717"/>
        <label>1</label>
    </ligand>
    <ligandPart>
        <name>Fe</name>
        <dbReference type="ChEBI" id="CHEBI:18248"/>
    </ligandPart>
</feature>
<dbReference type="Gene3D" id="1.10.760.10">
    <property type="entry name" value="Cytochrome c-like domain"/>
    <property type="match status" value="2"/>
</dbReference>
<dbReference type="OrthoDB" id="5295860at2"/>
<comment type="subcellular location">
    <subcellularLocation>
        <location evidence="1">Periplasm</location>
    </subcellularLocation>
</comment>
<feature type="binding site" description="axial binding residue" evidence="9">
    <location>
        <position position="71"/>
    </location>
    <ligand>
        <name>heme c</name>
        <dbReference type="ChEBI" id="CHEBI:61717"/>
        <label>1</label>
    </ligand>
    <ligandPart>
        <name>Fe</name>
        <dbReference type="ChEBI" id="CHEBI:18248"/>
    </ligandPart>
</feature>
<evidence type="ECO:0000256" key="3">
    <source>
        <dbReference type="ARBA" id="ARBA00022617"/>
    </source>
</evidence>
<evidence type="ECO:0000313" key="12">
    <source>
        <dbReference type="EMBL" id="ABD70605.1"/>
    </source>
</evidence>
<dbReference type="InterPro" id="IPR050597">
    <property type="entry name" value="Cytochrome_c_Oxidase_Subunit"/>
</dbReference>
<dbReference type="InterPro" id="IPR024167">
    <property type="entry name" value="Cytochrome_c4-like"/>
</dbReference>
<dbReference type="EMBL" id="CP000267">
    <property type="protein sequence ID" value="ABD70605.1"/>
    <property type="molecule type" value="Genomic_DNA"/>
</dbReference>
<dbReference type="PANTHER" id="PTHR33751:SF9">
    <property type="entry name" value="CYTOCHROME C4"/>
    <property type="match status" value="1"/>
</dbReference>
<feature type="signal peptide" evidence="10">
    <location>
        <begin position="1"/>
        <end position="27"/>
    </location>
</feature>
<keyword evidence="7 9" id="KW-0408">Iron</keyword>
<feature type="domain" description="Cytochrome c" evidence="11">
    <location>
        <begin position="55"/>
        <end position="137"/>
    </location>
</feature>
<dbReference type="PIRSF" id="PIRSF000005">
    <property type="entry name" value="Cytochrome_c4"/>
    <property type="match status" value="1"/>
</dbReference>
<feature type="domain" description="Cytochrome c" evidence="11">
    <location>
        <begin position="146"/>
        <end position="226"/>
    </location>
</feature>
<dbReference type="GO" id="GO:0020037">
    <property type="term" value="F:heme binding"/>
    <property type="evidence" value="ECO:0007669"/>
    <property type="project" value="InterPro"/>
</dbReference>
<protein>
    <submittedName>
        <fullName evidence="12">Cytochrome c, class I</fullName>
    </submittedName>
</protein>
<evidence type="ECO:0000256" key="6">
    <source>
        <dbReference type="ARBA" id="ARBA00022982"/>
    </source>
</evidence>
<feature type="binding site" description="covalent" evidence="8">
    <location>
        <position position="162"/>
    </location>
    <ligand>
        <name>heme c</name>
        <dbReference type="ChEBI" id="CHEBI:61717"/>
        <label>2</label>
    </ligand>
</feature>
<dbReference type="KEGG" id="rfr:Rfer_2894"/>
<gene>
    <name evidence="12" type="ordered locus">Rfer_2894</name>
</gene>
<dbReference type="PROSITE" id="PS51007">
    <property type="entry name" value="CYTC"/>
    <property type="match status" value="2"/>
</dbReference>
<feature type="binding site" description="covalent" evidence="8">
    <location>
        <position position="67"/>
    </location>
    <ligand>
        <name>heme c</name>
        <dbReference type="ChEBI" id="CHEBI:61717"/>
        <label>1</label>
    </ligand>
</feature>
<dbReference type="PANTHER" id="PTHR33751">
    <property type="entry name" value="CBB3-TYPE CYTOCHROME C OXIDASE SUBUNIT FIXP"/>
    <property type="match status" value="1"/>
</dbReference>
<evidence type="ECO:0000256" key="1">
    <source>
        <dbReference type="ARBA" id="ARBA00004418"/>
    </source>
</evidence>
<dbReference type="AlphaFoldDB" id="Q21UE8"/>
<evidence type="ECO:0000256" key="9">
    <source>
        <dbReference type="PIRSR" id="PIRSR000005-2"/>
    </source>
</evidence>
<comment type="PTM">
    <text evidence="8">Binds 2 heme c groups covalently per subunit.</text>
</comment>
<dbReference type="HOGENOM" id="CLU_076280_2_0_4"/>
<dbReference type="eggNOG" id="COG2863">
    <property type="taxonomic scope" value="Bacteria"/>
</dbReference>
<feature type="chain" id="PRO_5004200901" evidence="10">
    <location>
        <begin position="28"/>
        <end position="226"/>
    </location>
</feature>
<evidence type="ECO:0000256" key="4">
    <source>
        <dbReference type="ARBA" id="ARBA00022723"/>
    </source>
</evidence>
<proteinExistence type="predicted"/>
<feature type="binding site" description="axial binding residue" evidence="9">
    <location>
        <position position="203"/>
    </location>
    <ligand>
        <name>heme c</name>
        <dbReference type="ChEBI" id="CHEBI:61717"/>
        <label>2</label>
    </ligand>
    <ligandPart>
        <name>Fe</name>
        <dbReference type="ChEBI" id="CHEBI:18248"/>
    </ligandPart>
</feature>
<keyword evidence="13" id="KW-1185">Reference proteome</keyword>
<dbReference type="InterPro" id="IPR036909">
    <property type="entry name" value="Cyt_c-like_dom_sf"/>
</dbReference>
<evidence type="ECO:0000256" key="5">
    <source>
        <dbReference type="ARBA" id="ARBA00022764"/>
    </source>
</evidence>
<feature type="binding site" description="covalent" evidence="8">
    <location>
        <position position="159"/>
    </location>
    <ligand>
        <name>heme c</name>
        <dbReference type="ChEBI" id="CHEBI:61717"/>
        <label>2</label>
    </ligand>
</feature>
<dbReference type="GO" id="GO:0005506">
    <property type="term" value="F:iron ion binding"/>
    <property type="evidence" value="ECO:0007669"/>
    <property type="project" value="InterPro"/>
</dbReference>
<dbReference type="Proteomes" id="UP000008332">
    <property type="component" value="Chromosome"/>
</dbReference>